<evidence type="ECO:0000256" key="2">
    <source>
        <dbReference type="ARBA" id="ARBA00005587"/>
    </source>
</evidence>
<feature type="transmembrane region" description="Helical" evidence="6">
    <location>
        <begin position="125"/>
        <end position="143"/>
    </location>
</feature>
<feature type="transmembrane region" description="Helical" evidence="6">
    <location>
        <begin position="100"/>
        <end position="118"/>
    </location>
</feature>
<dbReference type="GO" id="GO:0005886">
    <property type="term" value="C:plasma membrane"/>
    <property type="evidence" value="ECO:0007669"/>
    <property type="project" value="TreeGrafter"/>
</dbReference>
<evidence type="ECO:0000313" key="7">
    <source>
        <dbReference type="EMBL" id="ESP89882.1"/>
    </source>
</evidence>
<evidence type="ECO:0000256" key="1">
    <source>
        <dbReference type="ARBA" id="ARBA00004141"/>
    </source>
</evidence>
<dbReference type="AlphaFoldDB" id="V4J3B8"/>
<dbReference type="NCBIfam" id="NF038013">
    <property type="entry name" value="AceTr_1"/>
    <property type="match status" value="1"/>
</dbReference>
<accession>V4J3B8</accession>
<dbReference type="GO" id="GO:0015360">
    <property type="term" value="F:acetate:proton symporter activity"/>
    <property type="evidence" value="ECO:0007669"/>
    <property type="project" value="TreeGrafter"/>
</dbReference>
<dbReference type="InterPro" id="IPR000791">
    <property type="entry name" value="Gpr1/Fun34/SatP-like"/>
</dbReference>
<dbReference type="Proteomes" id="UP000017840">
    <property type="component" value="Unassembled WGS sequence"/>
</dbReference>
<comment type="caution">
    <text evidence="7">The sequence shown here is derived from an EMBL/GenBank/DDBJ whole genome shotgun (WGS) entry which is preliminary data.</text>
</comment>
<name>V4J3B8_9EURY</name>
<sequence length="194" mass="20879">MADRTAVANPAPLGLVGFGLTTVLLSLVNAGVFGADLEMLVIPMAIAFGGTIQLMAGAMEFRTGNTFGMTAFTSYGAFWWWFALLLLFQNNGWIPEVSAQALGVALIMWGVFTTYMWVGTFKLNWGLFSVFLTLALTFFLLGFGDFLGVGVVVTLGGWVGILTGLLAMYVSFAEVTNWTWGRDVLPLGGTPYEG</sequence>
<dbReference type="RefSeq" id="WP_023392925.1">
    <property type="nucleotide sequence ID" value="NZ_ASGZ01000004.1"/>
</dbReference>
<protein>
    <recommendedName>
        <fullName evidence="9">GPR1/FUN34/yaaH family protein</fullName>
    </recommendedName>
</protein>
<proteinExistence type="inferred from homology"/>
<gene>
    <name evidence="7" type="ORF">K933_01632</name>
</gene>
<organism evidence="7 8">
    <name type="scientific">Candidatus Halobonum tyrrellensis G22</name>
    <dbReference type="NCBI Taxonomy" id="1324957"/>
    <lineage>
        <taxon>Archaea</taxon>
        <taxon>Methanobacteriati</taxon>
        <taxon>Methanobacteriota</taxon>
        <taxon>Stenosarchaea group</taxon>
        <taxon>Halobacteria</taxon>
        <taxon>Halobacteriales</taxon>
        <taxon>Haloferacaceae</taxon>
        <taxon>Candidatus Halobonum</taxon>
    </lineage>
</organism>
<keyword evidence="5 6" id="KW-0472">Membrane</keyword>
<feature type="transmembrane region" description="Helical" evidence="6">
    <location>
        <begin position="149"/>
        <end position="172"/>
    </location>
</feature>
<feature type="transmembrane region" description="Helical" evidence="6">
    <location>
        <begin position="66"/>
        <end position="88"/>
    </location>
</feature>
<dbReference type="InterPro" id="IPR047622">
    <property type="entry name" value="GPR1_FUN34_YAAH"/>
</dbReference>
<evidence type="ECO:0000256" key="4">
    <source>
        <dbReference type="ARBA" id="ARBA00022989"/>
    </source>
</evidence>
<reference evidence="7 8" key="1">
    <citation type="journal article" date="2013" name="Genome Announc.">
        <title>Draft Genome Sequence of 'Candidatus Halobonum tyrrellensis' Strain G22, Isolated from the Hypersaline Waters of Lake Tyrrell, Australia.</title>
        <authorList>
            <person name="Ugalde J.A."/>
            <person name="Narasingarao P."/>
            <person name="Kuo S."/>
            <person name="Podell S."/>
            <person name="Allen E.E."/>
        </authorList>
    </citation>
    <scope>NUCLEOTIDE SEQUENCE [LARGE SCALE GENOMIC DNA]</scope>
    <source>
        <strain evidence="7 8">G22</strain>
    </source>
</reference>
<dbReference type="OrthoDB" id="53209at2157"/>
<dbReference type="PANTHER" id="PTHR30178">
    <property type="entry name" value="INNER MEMBRANE PROTEIN YAAH"/>
    <property type="match status" value="1"/>
</dbReference>
<feature type="transmembrane region" description="Helical" evidence="6">
    <location>
        <begin position="40"/>
        <end position="59"/>
    </location>
</feature>
<dbReference type="eggNOG" id="arCOG03176">
    <property type="taxonomic scope" value="Archaea"/>
</dbReference>
<dbReference type="PANTHER" id="PTHR30178:SF3">
    <property type="entry name" value="SUCCINATE-ACETATE_PROTON SYMPORTER SATP"/>
    <property type="match status" value="1"/>
</dbReference>
<evidence type="ECO:0000256" key="6">
    <source>
        <dbReference type="SAM" id="Phobius"/>
    </source>
</evidence>
<dbReference type="Pfam" id="PF01184">
    <property type="entry name" value="Gpr1_Fun34_YaaH"/>
    <property type="match status" value="1"/>
</dbReference>
<dbReference type="GO" id="GO:0071422">
    <property type="term" value="P:succinate transmembrane transport"/>
    <property type="evidence" value="ECO:0007669"/>
    <property type="project" value="TreeGrafter"/>
</dbReference>
<evidence type="ECO:0000256" key="5">
    <source>
        <dbReference type="ARBA" id="ARBA00023136"/>
    </source>
</evidence>
<keyword evidence="4 6" id="KW-1133">Transmembrane helix</keyword>
<dbReference type="EMBL" id="ASGZ01000004">
    <property type="protein sequence ID" value="ESP89882.1"/>
    <property type="molecule type" value="Genomic_DNA"/>
</dbReference>
<dbReference type="InterPro" id="IPR047623">
    <property type="entry name" value="SatP"/>
</dbReference>
<evidence type="ECO:0008006" key="9">
    <source>
        <dbReference type="Google" id="ProtNLM"/>
    </source>
</evidence>
<evidence type="ECO:0000313" key="8">
    <source>
        <dbReference type="Proteomes" id="UP000017840"/>
    </source>
</evidence>
<keyword evidence="8" id="KW-1185">Reference proteome</keyword>
<keyword evidence="3 6" id="KW-0812">Transmembrane</keyword>
<comment type="subcellular location">
    <subcellularLocation>
        <location evidence="1">Membrane</location>
        <topology evidence="1">Multi-pass membrane protein</topology>
    </subcellularLocation>
</comment>
<comment type="similarity">
    <text evidence="2">Belongs to the acetate uptake transporter (AceTr) (TC 2.A.96) family.</text>
</comment>
<dbReference type="STRING" id="1324957.K933_01632"/>
<evidence type="ECO:0000256" key="3">
    <source>
        <dbReference type="ARBA" id="ARBA00022692"/>
    </source>
</evidence>
<dbReference type="PROSITE" id="PS01114">
    <property type="entry name" value="GPR1_FUN34_YAAH"/>
    <property type="match status" value="1"/>
</dbReference>